<reference evidence="13 14" key="1">
    <citation type="journal article" date="2009" name="Infect. Immun.">
        <title>Comparative genomics reveal extensive transposon-mediated genomic plasticity and diversity among potential effector proteins within the genus Coxiella.</title>
        <authorList>
            <person name="Beare P.A."/>
            <person name="Unsworth N."/>
            <person name="Andoh M."/>
            <person name="Voth D.E."/>
            <person name="Omsland A."/>
            <person name="Gilk S.D."/>
            <person name="Williams K.P."/>
            <person name="Sobral B.W."/>
            <person name="Kupko J.J.III."/>
            <person name="Porcella S.F."/>
            <person name="Samuel J.E."/>
            <person name="Heinzen R.A."/>
        </authorList>
    </citation>
    <scope>NUCLEOTIDE SEQUENCE [LARGE SCALE GENOMIC DNA]</scope>
    <source>
        <strain evidence="13 14">Dugway 5J108-111</strain>
    </source>
</reference>
<dbReference type="AlphaFoldDB" id="A9KDY6"/>
<evidence type="ECO:0000256" key="11">
    <source>
        <dbReference type="HAMAP-Rule" id="MF_01939"/>
    </source>
</evidence>
<comment type="function">
    <text evidence="12">Catalyzes the thermodynamically favored C-C bond cleavage of (2R,3S)-2-methylisocitrate to yield pyruvate and succinate.</text>
</comment>
<dbReference type="Gene3D" id="3.20.20.60">
    <property type="entry name" value="Phosphoenolpyruvate-binding domains"/>
    <property type="match status" value="1"/>
</dbReference>
<dbReference type="GO" id="GO:0019629">
    <property type="term" value="P:propionate catabolic process, 2-methylcitrate cycle"/>
    <property type="evidence" value="ECO:0007669"/>
    <property type="project" value="UniProtKB-UniRule"/>
</dbReference>
<feature type="binding site" evidence="11">
    <location>
        <position position="81"/>
    </location>
    <ligand>
        <name>Mg(2+)</name>
        <dbReference type="ChEBI" id="CHEBI:18420"/>
    </ligand>
</feature>
<evidence type="ECO:0000256" key="6">
    <source>
        <dbReference type="ARBA" id="ARBA00022842"/>
    </source>
</evidence>
<evidence type="ECO:0000256" key="10">
    <source>
        <dbReference type="ARBA" id="ARBA00073849"/>
    </source>
</evidence>
<dbReference type="Pfam" id="PF13714">
    <property type="entry name" value="PEP_mutase"/>
    <property type="match status" value="1"/>
</dbReference>
<dbReference type="InterPro" id="IPR040442">
    <property type="entry name" value="Pyrv_kinase-like_dom_sf"/>
</dbReference>
<dbReference type="InterPro" id="IPR015813">
    <property type="entry name" value="Pyrv/PenolPyrv_kinase-like_dom"/>
</dbReference>
<comment type="cofactor">
    <cofactor evidence="2 11">
        <name>Mg(2+)</name>
        <dbReference type="ChEBI" id="CHEBI:18420"/>
    </cofactor>
</comment>
<feature type="binding site" evidence="11">
    <location>
        <begin position="204"/>
        <end position="206"/>
    </location>
    <ligand>
        <name>substrate</name>
    </ligand>
</feature>
<accession>A9KDY6</accession>
<dbReference type="SUPFAM" id="SSF51621">
    <property type="entry name" value="Phosphoenolpyruvate/pyruvate domain"/>
    <property type="match status" value="1"/>
</dbReference>
<organism evidence="13 14">
    <name type="scientific">Coxiella burnetii (strain Dugway 5J108-111)</name>
    <dbReference type="NCBI Taxonomy" id="434922"/>
    <lineage>
        <taxon>Bacteria</taxon>
        <taxon>Pseudomonadati</taxon>
        <taxon>Pseudomonadota</taxon>
        <taxon>Gammaproteobacteria</taxon>
        <taxon>Legionellales</taxon>
        <taxon>Coxiellaceae</taxon>
        <taxon>Coxiella</taxon>
    </lineage>
</organism>
<feature type="binding site" evidence="11">
    <location>
        <position position="83"/>
    </location>
    <ligand>
        <name>Mg(2+)</name>
        <dbReference type="ChEBI" id="CHEBI:18420"/>
    </ligand>
</feature>
<sequence>MSPGKLFRQAVANEHPLQIVGAINAYCALLAENVGFKAIYLSGGGVANTLGLPDLGITDLHDVLEDARRITAATHLPLLVDIDTGFGGAFTIARAIKEMERAQVAAVHMEDQVAQKRCGHRPGKELVNTNEMVDRIKAAVDVKSNDFVLIARTDAYAVEGLKATIDRACTYVEAGADMIFAEALENINDYPTFCKAVKVPVLANMTEFGKTPLYTAAQLADHGVKMVLYPRSADRAMSKAALAVYEDIKKHGVQTASLPFMQTREALYEVLNYHAYEDKLNQLFKRKEDD</sequence>
<dbReference type="EMBL" id="CP000733">
    <property type="protein sequence ID" value="ABS77262.1"/>
    <property type="molecule type" value="Genomic_DNA"/>
</dbReference>
<evidence type="ECO:0000256" key="1">
    <source>
        <dbReference type="ARBA" id="ARBA00001050"/>
    </source>
</evidence>
<dbReference type="InterPro" id="IPR012695">
    <property type="entry name" value="PrpB"/>
</dbReference>
<dbReference type="FunFam" id="3.20.20.60:FF:000009">
    <property type="entry name" value="2-methylisocitrate lyase"/>
    <property type="match status" value="1"/>
</dbReference>
<evidence type="ECO:0000256" key="2">
    <source>
        <dbReference type="ARBA" id="ARBA00001946"/>
    </source>
</evidence>
<evidence type="ECO:0000256" key="4">
    <source>
        <dbReference type="ARBA" id="ARBA00012260"/>
    </source>
</evidence>
<feature type="binding site" evidence="11">
    <location>
        <begin position="118"/>
        <end position="119"/>
    </location>
    <ligand>
        <name>substrate</name>
    </ligand>
</feature>
<feature type="binding site" evidence="11">
    <location>
        <position position="182"/>
    </location>
    <ligand>
        <name>substrate</name>
    </ligand>
</feature>
<comment type="similarity">
    <text evidence="3 11 12">Belongs to the isocitrate lyase/PEP mutase superfamily. Methylisocitrate lyase family.</text>
</comment>
<dbReference type="HOGENOM" id="CLU_027389_3_2_6"/>
<keyword evidence="6 11" id="KW-0460">Magnesium</keyword>
<dbReference type="InterPro" id="IPR018523">
    <property type="entry name" value="Isocitrate_lyase_ph_CS"/>
</dbReference>
<dbReference type="HAMAP" id="MF_01939">
    <property type="entry name" value="PrpB"/>
    <property type="match status" value="1"/>
</dbReference>
<comment type="function">
    <text evidence="9">Involved in the catabolism of short chain fatty acids (SCFA) via the 2-methylcitrate cycle I (propionate degradation route). Catalyzes the thermodynamically favored C-C bond cleavage of (2R,3S)-2-methylisocitrate to yield pyruvate and succinate via an alpha-carboxy-carbanion intermediate.</text>
</comment>
<dbReference type="GO" id="GO:0000287">
    <property type="term" value="F:magnesium ion binding"/>
    <property type="evidence" value="ECO:0007669"/>
    <property type="project" value="UniProtKB-UniRule"/>
</dbReference>
<feature type="binding site" evidence="11">
    <location>
        <begin position="42"/>
        <end position="44"/>
    </location>
    <ligand>
        <name>substrate</name>
    </ligand>
</feature>
<dbReference type="PANTHER" id="PTHR42905:SF5">
    <property type="entry name" value="CARBOXYVINYL-CARBOXYPHOSPHONATE PHOSPHORYLMUTASE, CHLOROPLASTIC"/>
    <property type="match status" value="1"/>
</dbReference>
<evidence type="ECO:0000256" key="9">
    <source>
        <dbReference type="ARBA" id="ARBA00057039"/>
    </source>
</evidence>
<dbReference type="EC" id="4.1.3.30" evidence="4 11"/>
<comment type="function">
    <text evidence="11">Involved in the catabolism of short chain fatty acids (SCFA) via the 2-methylcitrate cycle (propionate degradation route). Catalyzes the thermodynamically favored C-C bond cleavage of (2R,3S)-2-methylisocitrate to yield pyruvate and succinate via an alpha-carboxy-carbanion intermediate.</text>
</comment>
<dbReference type="UniPathway" id="UPA00946"/>
<dbReference type="CDD" id="cd00377">
    <property type="entry name" value="ICL_PEPM"/>
    <property type="match status" value="1"/>
</dbReference>
<dbReference type="PANTHER" id="PTHR42905">
    <property type="entry name" value="PHOSPHOENOLPYRUVATE CARBOXYLASE"/>
    <property type="match status" value="1"/>
</dbReference>
<name>A9KDY6_COXBN</name>
<dbReference type="InterPro" id="IPR039556">
    <property type="entry name" value="ICL/PEPM"/>
</dbReference>
<evidence type="ECO:0000313" key="14">
    <source>
        <dbReference type="Proteomes" id="UP000008555"/>
    </source>
</evidence>
<keyword evidence="5 11" id="KW-0479">Metal-binding</keyword>
<protein>
    <recommendedName>
        <fullName evidence="10 11">2-methylisocitrate lyase</fullName>
        <shortName evidence="11">2-MIC</shortName>
        <shortName evidence="11">MICL</shortName>
        <ecNumber evidence="4 11">4.1.3.30</ecNumber>
    </recommendedName>
    <alternativeName>
        <fullName evidence="11">(2R,3S)-2-methylisocitrate lyase</fullName>
    </alternativeName>
</protein>
<proteinExistence type="inferred from homology"/>
<comment type="catalytic activity">
    <reaction evidence="1 11 12">
        <text>(2S,3R)-3-hydroxybutane-1,2,3-tricarboxylate = pyruvate + succinate</text>
        <dbReference type="Rhea" id="RHEA:16809"/>
        <dbReference type="ChEBI" id="CHEBI:15361"/>
        <dbReference type="ChEBI" id="CHEBI:30031"/>
        <dbReference type="ChEBI" id="CHEBI:57429"/>
        <dbReference type="EC" id="4.1.3.30"/>
    </reaction>
</comment>
<evidence type="ECO:0000256" key="8">
    <source>
        <dbReference type="ARBA" id="ARBA00044762"/>
    </source>
</evidence>
<feature type="binding site" evidence="11">
    <location>
        <position position="152"/>
    </location>
    <ligand>
        <name>substrate</name>
    </ligand>
</feature>
<evidence type="ECO:0000256" key="7">
    <source>
        <dbReference type="ARBA" id="ARBA00023239"/>
    </source>
</evidence>
<dbReference type="NCBIfam" id="NF008455">
    <property type="entry name" value="PRK11320.1"/>
    <property type="match status" value="1"/>
</dbReference>
<dbReference type="RefSeq" id="WP_005768975.1">
    <property type="nucleotide sequence ID" value="NC_009727.1"/>
</dbReference>
<gene>
    <name evidence="11 13" type="primary">prpB</name>
    <name evidence="13" type="ordered locus">CBUD_0819</name>
</gene>
<evidence type="ECO:0000256" key="12">
    <source>
        <dbReference type="RuleBase" id="RU361121"/>
    </source>
</evidence>
<comment type="pathway">
    <text evidence="11 12">Organic acid metabolism; propanoate degradation.</text>
</comment>
<comment type="subunit">
    <text evidence="8 11">Homotetramer; dimer of dimers.</text>
</comment>
<keyword evidence="7 11" id="KW-0456">Lyase</keyword>
<dbReference type="PROSITE" id="PS00161">
    <property type="entry name" value="ISOCITRATE_LYASE"/>
    <property type="match status" value="1"/>
</dbReference>
<evidence type="ECO:0000256" key="3">
    <source>
        <dbReference type="ARBA" id="ARBA00009282"/>
    </source>
</evidence>
<dbReference type="KEGG" id="cbd:CBUD_0819"/>
<feature type="binding site" evidence="11">
    <location>
        <position position="264"/>
    </location>
    <ligand>
        <name>substrate</name>
    </ligand>
</feature>
<feature type="binding site" evidence="11">
    <location>
        <position position="235"/>
    </location>
    <ligand>
        <name>substrate</name>
    </ligand>
</feature>
<evidence type="ECO:0000313" key="13">
    <source>
        <dbReference type="EMBL" id="ABS77262.1"/>
    </source>
</evidence>
<dbReference type="Proteomes" id="UP000008555">
    <property type="component" value="Chromosome"/>
</dbReference>
<dbReference type="NCBIfam" id="TIGR02317">
    <property type="entry name" value="prpB"/>
    <property type="match status" value="1"/>
</dbReference>
<evidence type="ECO:0000256" key="5">
    <source>
        <dbReference type="ARBA" id="ARBA00022723"/>
    </source>
</evidence>
<dbReference type="GO" id="GO:0046421">
    <property type="term" value="F:methylisocitrate lyase activity"/>
    <property type="evidence" value="ECO:0007669"/>
    <property type="project" value="UniProtKB-UniRule"/>
</dbReference>